<feature type="transmembrane region" description="Helical" evidence="2">
    <location>
        <begin position="227"/>
        <end position="248"/>
    </location>
</feature>
<evidence type="ECO:0000256" key="2">
    <source>
        <dbReference type="SAM" id="Phobius"/>
    </source>
</evidence>
<sequence length="255" mass="28337">MDKCLQAGNYYCNISGKCIYQSSVCDGVTDCKEREDESPPACSLKHQCESNRSLLFGCLGECKPGQFGEYCEKTCSEKCLNRICDKSSGICKNCTRTYLENCSQECGEECRERNGFSQCDRQSGKCLNCCTLNHYGHYCNNTCKNCKGNSSNIPCDINGVCQFGCENDYWDKRCNSKCNANCQGDEHGKRCTSTGECINGCTRGWSGNLCGESTDKENVSSLKTTVIVIPVIATVVVVVVGIICYFWGRKRFNRH</sequence>
<dbReference type="SUPFAM" id="SSF57424">
    <property type="entry name" value="LDL receptor-like module"/>
    <property type="match status" value="1"/>
</dbReference>
<keyword evidence="2" id="KW-0812">Transmembrane</keyword>
<reference evidence="3" key="1">
    <citation type="submission" date="2022-11" db="EMBL/GenBank/DDBJ databases">
        <title>Centuries of genome instability and evolution in soft-shell clam transmissible cancer (bioRxiv).</title>
        <authorList>
            <person name="Hart S.F.M."/>
            <person name="Yonemitsu M.A."/>
            <person name="Giersch R.M."/>
            <person name="Beal B.F."/>
            <person name="Arriagada G."/>
            <person name="Davis B.W."/>
            <person name="Ostrander E.A."/>
            <person name="Goff S.P."/>
            <person name="Metzger M.J."/>
        </authorList>
    </citation>
    <scope>NUCLEOTIDE SEQUENCE</scope>
    <source>
        <strain evidence="3">MELC-2E11</strain>
        <tissue evidence="3">Siphon/mantle</tissue>
    </source>
</reference>
<dbReference type="InterPro" id="IPR023415">
    <property type="entry name" value="LDLR_class-A_CS"/>
</dbReference>
<evidence type="ECO:0000313" key="3">
    <source>
        <dbReference type="EMBL" id="WAR20280.1"/>
    </source>
</evidence>
<dbReference type="PROSITE" id="PS01209">
    <property type="entry name" value="LDLRA_1"/>
    <property type="match status" value="1"/>
</dbReference>
<keyword evidence="4" id="KW-1185">Reference proteome</keyword>
<name>A0ABY7FDX1_MYAAR</name>
<keyword evidence="1" id="KW-1015">Disulfide bond</keyword>
<dbReference type="InterPro" id="IPR036055">
    <property type="entry name" value="LDL_receptor-like_sf"/>
</dbReference>
<dbReference type="Gene3D" id="4.10.400.10">
    <property type="entry name" value="Low-density Lipoprotein Receptor"/>
    <property type="match status" value="1"/>
</dbReference>
<proteinExistence type="predicted"/>
<dbReference type="InterPro" id="IPR002172">
    <property type="entry name" value="LDrepeatLR_classA_rpt"/>
</dbReference>
<organism evidence="3 4">
    <name type="scientific">Mya arenaria</name>
    <name type="common">Soft-shell clam</name>
    <dbReference type="NCBI Taxonomy" id="6604"/>
    <lineage>
        <taxon>Eukaryota</taxon>
        <taxon>Metazoa</taxon>
        <taxon>Spiralia</taxon>
        <taxon>Lophotrochozoa</taxon>
        <taxon>Mollusca</taxon>
        <taxon>Bivalvia</taxon>
        <taxon>Autobranchia</taxon>
        <taxon>Heteroconchia</taxon>
        <taxon>Euheterodonta</taxon>
        <taxon>Imparidentia</taxon>
        <taxon>Neoheterodontei</taxon>
        <taxon>Myida</taxon>
        <taxon>Myoidea</taxon>
        <taxon>Myidae</taxon>
        <taxon>Mya</taxon>
    </lineage>
</organism>
<dbReference type="SMART" id="SM00192">
    <property type="entry name" value="LDLa"/>
    <property type="match status" value="1"/>
</dbReference>
<evidence type="ECO:0000256" key="1">
    <source>
        <dbReference type="ARBA" id="ARBA00023157"/>
    </source>
</evidence>
<dbReference type="EMBL" id="CP111022">
    <property type="protein sequence ID" value="WAR20280.1"/>
    <property type="molecule type" value="Genomic_DNA"/>
</dbReference>
<gene>
    <name evidence="3" type="ORF">MAR_002118</name>
</gene>
<accession>A0ABY7FDX1</accession>
<evidence type="ECO:0000313" key="4">
    <source>
        <dbReference type="Proteomes" id="UP001164746"/>
    </source>
</evidence>
<protein>
    <submittedName>
        <fullName evidence="3">SREC-like protein</fullName>
    </submittedName>
</protein>
<keyword evidence="2" id="KW-1133">Transmembrane helix</keyword>
<keyword evidence="2" id="KW-0472">Membrane</keyword>
<dbReference type="Proteomes" id="UP001164746">
    <property type="component" value="Chromosome 11"/>
</dbReference>